<dbReference type="InterPro" id="IPR003156">
    <property type="entry name" value="DHHA1_dom"/>
</dbReference>
<dbReference type="GO" id="GO:0003676">
    <property type="term" value="F:nucleic acid binding"/>
    <property type="evidence" value="ECO:0007669"/>
    <property type="project" value="InterPro"/>
</dbReference>
<dbReference type="Pfam" id="PF01368">
    <property type="entry name" value="DHH"/>
    <property type="match status" value="1"/>
</dbReference>
<dbReference type="PANTHER" id="PTHR47618:SF1">
    <property type="entry name" value="BIFUNCTIONAL OLIGORIBONUCLEASE AND PAP PHOSPHATASE NRNA"/>
    <property type="match status" value="1"/>
</dbReference>
<dbReference type="AlphaFoldDB" id="A0A2H0YUJ7"/>
<dbReference type="InterPro" id="IPR051319">
    <property type="entry name" value="Oligoribo/pAp-PDE_c-di-AMP_PDE"/>
</dbReference>
<dbReference type="InterPro" id="IPR038763">
    <property type="entry name" value="DHH_sf"/>
</dbReference>
<feature type="domain" description="DHHA1" evidence="2">
    <location>
        <begin position="241"/>
        <end position="312"/>
    </location>
</feature>
<dbReference type="SUPFAM" id="SSF64182">
    <property type="entry name" value="DHH phosphoesterases"/>
    <property type="match status" value="1"/>
</dbReference>
<dbReference type="Pfam" id="PF02272">
    <property type="entry name" value="DHHA1"/>
    <property type="match status" value="1"/>
</dbReference>
<gene>
    <name evidence="3" type="ORF">COT24_05130</name>
</gene>
<organism evidence="3 4">
    <name type="scientific">Candidatus Kerfeldbacteria bacterium CG08_land_8_20_14_0_20_40_16</name>
    <dbReference type="NCBI Taxonomy" id="2014244"/>
    <lineage>
        <taxon>Bacteria</taxon>
        <taxon>Candidatus Kerfeldiibacteriota</taxon>
    </lineage>
</organism>
<proteinExistence type="predicted"/>
<dbReference type="Gene3D" id="3.10.310.30">
    <property type="match status" value="1"/>
</dbReference>
<sequence length="323" mass="35557">MYPNASLYEDIFQRLSESQRTLLVAHQNPDGDAIGSVLALSQFLDKTIGENHIFCLTIPAPSFSFLPTIERIKTNPLILKKIEFDTIVVLDSGDLEYSGIKPHLQELKYSPQILNIDHHPTNDYFGHINLVETDAASTTDILFRIFNHNRFRISKDIATCLLTGIITDTGSFSNLATTPQAISNASELLINGARAKDIINNALTKQSIGVLKLWGRAFSRLIKNNHTNIAITVVTQKDFKECKVENESAEGIANFLNNLNGAKAVLVLKEQSDGTIKGSLRTTRDNIDVSKLARVLGGGGHKKAAGFTIKGKIEETKSGWKIV</sequence>
<evidence type="ECO:0000259" key="1">
    <source>
        <dbReference type="Pfam" id="PF01368"/>
    </source>
</evidence>
<comment type="caution">
    <text evidence="3">The sequence shown here is derived from an EMBL/GenBank/DDBJ whole genome shotgun (WGS) entry which is preliminary data.</text>
</comment>
<protein>
    <submittedName>
        <fullName evidence="3">Uncharacterized protein</fullName>
    </submittedName>
</protein>
<dbReference type="Gene3D" id="3.90.1640.10">
    <property type="entry name" value="inorganic pyrophosphatase (n-terminal core)"/>
    <property type="match status" value="1"/>
</dbReference>
<dbReference type="PANTHER" id="PTHR47618">
    <property type="entry name" value="BIFUNCTIONAL OLIGORIBONUCLEASE AND PAP PHOSPHATASE NRNA"/>
    <property type="match status" value="1"/>
</dbReference>
<name>A0A2H0YUJ7_9BACT</name>
<evidence type="ECO:0000259" key="2">
    <source>
        <dbReference type="Pfam" id="PF02272"/>
    </source>
</evidence>
<feature type="domain" description="DDH" evidence="1">
    <location>
        <begin position="22"/>
        <end position="165"/>
    </location>
</feature>
<reference evidence="3 4" key="1">
    <citation type="submission" date="2017-09" db="EMBL/GenBank/DDBJ databases">
        <title>Depth-based differentiation of microbial function through sediment-hosted aquifers and enrichment of novel symbionts in the deep terrestrial subsurface.</title>
        <authorList>
            <person name="Probst A.J."/>
            <person name="Ladd B."/>
            <person name="Jarett J.K."/>
            <person name="Geller-Mcgrath D.E."/>
            <person name="Sieber C.M."/>
            <person name="Emerson J.B."/>
            <person name="Anantharaman K."/>
            <person name="Thomas B.C."/>
            <person name="Malmstrom R."/>
            <person name="Stieglmeier M."/>
            <person name="Klingl A."/>
            <person name="Woyke T."/>
            <person name="Ryan C.M."/>
            <person name="Banfield J.F."/>
        </authorList>
    </citation>
    <scope>NUCLEOTIDE SEQUENCE [LARGE SCALE GENOMIC DNA]</scope>
    <source>
        <strain evidence="3">CG08_land_8_20_14_0_20_40_16</strain>
    </source>
</reference>
<dbReference type="EMBL" id="PEXU01000056">
    <property type="protein sequence ID" value="PIS42171.1"/>
    <property type="molecule type" value="Genomic_DNA"/>
</dbReference>
<evidence type="ECO:0000313" key="3">
    <source>
        <dbReference type="EMBL" id="PIS42171.1"/>
    </source>
</evidence>
<dbReference type="InterPro" id="IPR001667">
    <property type="entry name" value="DDH_dom"/>
</dbReference>
<accession>A0A2H0YUJ7</accession>
<dbReference type="Proteomes" id="UP000231542">
    <property type="component" value="Unassembled WGS sequence"/>
</dbReference>
<evidence type="ECO:0000313" key="4">
    <source>
        <dbReference type="Proteomes" id="UP000231542"/>
    </source>
</evidence>